<dbReference type="PROSITE" id="PS51411">
    <property type="entry name" value="PSP1_C"/>
    <property type="match status" value="1"/>
</dbReference>
<dbReference type="PANTHER" id="PTHR43830:SF3">
    <property type="entry name" value="PROTEIN PSP1"/>
    <property type="match status" value="1"/>
</dbReference>
<accession>A0A382G4X2</accession>
<proteinExistence type="predicted"/>
<reference evidence="2" key="1">
    <citation type="submission" date="2018-05" db="EMBL/GenBank/DDBJ databases">
        <authorList>
            <person name="Lanie J.A."/>
            <person name="Ng W.-L."/>
            <person name="Kazmierczak K.M."/>
            <person name="Andrzejewski T.M."/>
            <person name="Davidsen T.M."/>
            <person name="Wayne K.J."/>
            <person name="Tettelin H."/>
            <person name="Glass J.I."/>
            <person name="Rusch D."/>
            <person name="Podicherti R."/>
            <person name="Tsui H.-C.T."/>
            <person name="Winkler M.E."/>
        </authorList>
    </citation>
    <scope>NUCLEOTIDE SEQUENCE</scope>
</reference>
<evidence type="ECO:0000313" key="2">
    <source>
        <dbReference type="EMBL" id="SVB69607.1"/>
    </source>
</evidence>
<dbReference type="Pfam" id="PF04468">
    <property type="entry name" value="PSP1"/>
    <property type="match status" value="1"/>
</dbReference>
<feature type="domain" description="PSP1 C-terminal" evidence="1">
    <location>
        <begin position="62"/>
        <end position="147"/>
    </location>
</feature>
<dbReference type="GO" id="GO:0005737">
    <property type="term" value="C:cytoplasm"/>
    <property type="evidence" value="ECO:0007669"/>
    <property type="project" value="TreeGrafter"/>
</dbReference>
<dbReference type="AlphaFoldDB" id="A0A382G4X2"/>
<organism evidence="2">
    <name type="scientific">marine metagenome</name>
    <dbReference type="NCBI Taxonomy" id="408172"/>
    <lineage>
        <taxon>unclassified sequences</taxon>
        <taxon>metagenomes</taxon>
        <taxon>ecological metagenomes</taxon>
    </lineage>
</organism>
<name>A0A382G4X2_9ZZZZ</name>
<protein>
    <recommendedName>
        <fullName evidence="1">PSP1 C-terminal domain-containing protein</fullName>
    </recommendedName>
</protein>
<dbReference type="InterPro" id="IPR047767">
    <property type="entry name" value="PSP1-like"/>
</dbReference>
<evidence type="ECO:0000259" key="1">
    <source>
        <dbReference type="PROSITE" id="PS51411"/>
    </source>
</evidence>
<gene>
    <name evidence="2" type="ORF">METZ01_LOCUS222461</name>
</gene>
<dbReference type="EMBL" id="UINC01053281">
    <property type="protein sequence ID" value="SVB69607.1"/>
    <property type="molecule type" value="Genomic_DNA"/>
</dbReference>
<dbReference type="PANTHER" id="PTHR43830">
    <property type="entry name" value="PROTEIN PSP1"/>
    <property type="match status" value="1"/>
</dbReference>
<sequence length="271" mass="30696">MTRVVGIRWRVADPISYANAGDLKMHRNNYAVVQTEKGQEFGWVVKEPRSLVMSQPDDELLLTVLRKATASDIGKWQQIKEMEEDAFRLARTKVRECHLAMKIVEAHYTFDRSRIIVTFGAEGRIDFRPLLRELGTALRCRVELKQVGDRDVAKLAGGIGRCGLVLCCASWMTKFEAVGIRMAKEQALPITADGLAGACGRLRCCLRFEYEQYREINRSLPRIGEEIDTPNGLAKVIVGHRLKETVSVRYSDDEVLEWSLADVTRNLPTKN</sequence>
<dbReference type="InterPro" id="IPR007557">
    <property type="entry name" value="PSP1_C"/>
</dbReference>
<dbReference type="NCBIfam" id="NF041131">
    <property type="entry name" value="RicT_YaaT_fam"/>
    <property type="match status" value="1"/>
</dbReference>